<proteinExistence type="predicted"/>
<dbReference type="InterPro" id="IPR027304">
    <property type="entry name" value="Trigger_fact/SurA_dom_sf"/>
</dbReference>
<feature type="transmembrane region" description="Helical" evidence="2">
    <location>
        <begin position="39"/>
        <end position="61"/>
    </location>
</feature>
<evidence type="ECO:0000256" key="2">
    <source>
        <dbReference type="SAM" id="Phobius"/>
    </source>
</evidence>
<keyword evidence="2" id="KW-0472">Membrane</keyword>
<keyword evidence="5" id="KW-1185">Reference proteome</keyword>
<keyword evidence="4" id="KW-0413">Isomerase</keyword>
<keyword evidence="2" id="KW-0812">Transmembrane</keyword>
<evidence type="ECO:0000313" key="5">
    <source>
        <dbReference type="Proteomes" id="UP001546774"/>
    </source>
</evidence>
<feature type="compositionally biased region" description="Basic and acidic residues" evidence="1">
    <location>
        <begin position="15"/>
        <end position="30"/>
    </location>
</feature>
<feature type="compositionally biased region" description="Polar residues" evidence="1">
    <location>
        <begin position="1"/>
        <end position="14"/>
    </location>
</feature>
<dbReference type="SUPFAM" id="SSF109998">
    <property type="entry name" value="Triger factor/SurA peptide-binding domain-like"/>
    <property type="match status" value="1"/>
</dbReference>
<gene>
    <name evidence="4" type="ORF">WMO37_01845</name>
</gene>
<evidence type="ECO:0000313" key="4">
    <source>
        <dbReference type="EMBL" id="MEQ2553759.1"/>
    </source>
</evidence>
<dbReference type="Proteomes" id="UP001546774">
    <property type="component" value="Unassembled WGS sequence"/>
</dbReference>
<feature type="region of interest" description="Disordered" evidence="1">
    <location>
        <begin position="1"/>
        <end position="30"/>
    </location>
</feature>
<dbReference type="InterPro" id="IPR000297">
    <property type="entry name" value="PPIase_PpiC"/>
</dbReference>
<comment type="caution">
    <text evidence="4">The sequence shown here is derived from an EMBL/GenBank/DDBJ whole genome shotgun (WGS) entry which is preliminary data.</text>
</comment>
<reference evidence="4" key="1">
    <citation type="submission" date="2024-03" db="EMBL/GenBank/DDBJ databases">
        <title>Human intestinal bacterial collection.</title>
        <authorList>
            <person name="Pauvert C."/>
            <person name="Hitch T.C.A."/>
            <person name="Clavel T."/>
        </authorList>
    </citation>
    <scope>NUCLEOTIDE SEQUENCE [LARGE SCALE GENOMIC DNA]</scope>
    <source>
        <strain evidence="4">CLA-AA-H89B</strain>
    </source>
</reference>
<organism evidence="4 5">
    <name type="scientific">Lachnospira intestinalis</name>
    <dbReference type="NCBI Taxonomy" id="3133158"/>
    <lineage>
        <taxon>Bacteria</taxon>
        <taxon>Bacillati</taxon>
        <taxon>Bacillota</taxon>
        <taxon>Clostridia</taxon>
        <taxon>Lachnospirales</taxon>
        <taxon>Lachnospiraceae</taxon>
        <taxon>Lachnospira</taxon>
    </lineage>
</organism>
<evidence type="ECO:0000259" key="3">
    <source>
        <dbReference type="Pfam" id="PF13145"/>
    </source>
</evidence>
<dbReference type="Pfam" id="PF13145">
    <property type="entry name" value="Rotamase_2"/>
    <property type="match status" value="1"/>
</dbReference>
<dbReference type="GO" id="GO:0016853">
    <property type="term" value="F:isomerase activity"/>
    <property type="evidence" value="ECO:0007669"/>
    <property type="project" value="UniProtKB-KW"/>
</dbReference>
<dbReference type="EMBL" id="JBBMFS010000001">
    <property type="protein sequence ID" value="MEQ2553759.1"/>
    <property type="molecule type" value="Genomic_DNA"/>
</dbReference>
<keyword evidence="2" id="KW-1133">Transmembrane helix</keyword>
<evidence type="ECO:0000256" key="1">
    <source>
        <dbReference type="SAM" id="MobiDB-lite"/>
    </source>
</evidence>
<accession>A0ABV1H240</accession>
<sequence>MAKNNRPQNQQEQKVVTKYDKKVQKRKEAQRKAERDKKIAVFACIAAAAAIIVIAVCVAVSNYTKVHKKFIEVDNTPVSQIEFDFYYGVAKSDLLNSSLYGTMTYASYFTSYMGYDTGKSDASQKYASSDNTWYDYFANTAVTKIKEFKALNKAADDAGFTYNTLEDDYNSFIENIASEADSNSISVGEAYKELFGSHATESSIKPYVEKYLKAAAYQKELQTTLAATDDEVAAYYAENKDNYDTVDYRSFTITAETAGDTASLAAAKTKADAMAAAVTDEASFAQACTQYAATDEDKEKYADETASLSKSAKKSSVTNSSLADWLFTQDRKAGEVTVIEDTDNSAYIVAYFISRSYDESNNTTIANQLLSQKYNELITGYTDNMSVNNIKNRIKMLSE</sequence>
<protein>
    <submittedName>
        <fullName evidence="4">Peptidylprolyl isomerase</fullName>
    </submittedName>
</protein>
<name>A0ABV1H240_9FIRM</name>
<feature type="domain" description="PpiC" evidence="3">
    <location>
        <begin position="228"/>
        <end position="349"/>
    </location>
</feature>